<dbReference type="InterPro" id="IPR011990">
    <property type="entry name" value="TPR-like_helical_dom_sf"/>
</dbReference>
<feature type="compositionally biased region" description="Low complexity" evidence="1">
    <location>
        <begin position="680"/>
        <end position="689"/>
    </location>
</feature>
<evidence type="ECO:0000256" key="1">
    <source>
        <dbReference type="SAM" id="MobiDB-lite"/>
    </source>
</evidence>
<feature type="domain" description="DNA/RNA-binding" evidence="2">
    <location>
        <begin position="201"/>
        <end position="479"/>
    </location>
</feature>
<feature type="compositionally biased region" description="Polar residues" evidence="1">
    <location>
        <begin position="639"/>
        <end position="649"/>
    </location>
</feature>
<accession>A0A9P8YL40</accession>
<gene>
    <name evidence="4" type="ORF">B0I36DRAFT_379833</name>
</gene>
<feature type="domain" description="Telomerase activating protein Est1-like N-terminal" evidence="3">
    <location>
        <begin position="73"/>
        <end position="189"/>
    </location>
</feature>
<dbReference type="Pfam" id="PF10374">
    <property type="entry name" value="EST1"/>
    <property type="match status" value="1"/>
</dbReference>
<evidence type="ECO:0000313" key="5">
    <source>
        <dbReference type="Proteomes" id="UP000756346"/>
    </source>
</evidence>
<dbReference type="EMBL" id="JAGTJQ010000001">
    <property type="protein sequence ID" value="KAH7040989.1"/>
    <property type="molecule type" value="Genomic_DNA"/>
</dbReference>
<keyword evidence="5" id="KW-1185">Reference proteome</keyword>
<dbReference type="Pfam" id="PF10373">
    <property type="entry name" value="EST1_DNA_bind"/>
    <property type="match status" value="1"/>
</dbReference>
<evidence type="ECO:0000259" key="3">
    <source>
        <dbReference type="Pfam" id="PF10374"/>
    </source>
</evidence>
<dbReference type="PANTHER" id="PTHR15696:SF36">
    <property type="entry name" value="NONSENSE-MEDIATED MRNA DECAY FACTOR"/>
    <property type="match status" value="1"/>
</dbReference>
<dbReference type="OrthoDB" id="69928at2759"/>
<reference evidence="4" key="1">
    <citation type="journal article" date="2021" name="Nat. Commun.">
        <title>Genetic determinants of endophytism in the Arabidopsis root mycobiome.</title>
        <authorList>
            <person name="Mesny F."/>
            <person name="Miyauchi S."/>
            <person name="Thiergart T."/>
            <person name="Pickel B."/>
            <person name="Atanasova L."/>
            <person name="Karlsson M."/>
            <person name="Huettel B."/>
            <person name="Barry K.W."/>
            <person name="Haridas S."/>
            <person name="Chen C."/>
            <person name="Bauer D."/>
            <person name="Andreopoulos W."/>
            <person name="Pangilinan J."/>
            <person name="LaButti K."/>
            <person name="Riley R."/>
            <person name="Lipzen A."/>
            <person name="Clum A."/>
            <person name="Drula E."/>
            <person name="Henrissat B."/>
            <person name="Kohler A."/>
            <person name="Grigoriev I.V."/>
            <person name="Martin F.M."/>
            <person name="Hacquard S."/>
        </authorList>
    </citation>
    <scope>NUCLEOTIDE SEQUENCE</scope>
    <source>
        <strain evidence="4">MPI-CAGE-CH-0230</strain>
    </source>
</reference>
<protein>
    <recommendedName>
        <fullName evidence="6">Protein SMG7</fullName>
    </recommendedName>
</protein>
<dbReference type="RefSeq" id="XP_046019044.1">
    <property type="nucleotide sequence ID" value="XM_046160793.1"/>
</dbReference>
<feature type="region of interest" description="Disordered" evidence="1">
    <location>
        <begin position="671"/>
        <end position="690"/>
    </location>
</feature>
<dbReference type="GeneID" id="70190339"/>
<evidence type="ECO:0000313" key="4">
    <source>
        <dbReference type="EMBL" id="KAH7040989.1"/>
    </source>
</evidence>
<dbReference type="PANTHER" id="PTHR15696">
    <property type="entry name" value="SMG-7 SUPPRESSOR WITH MORPHOLOGICAL EFFECT ON GENITALIA PROTEIN 7"/>
    <property type="match status" value="1"/>
</dbReference>
<dbReference type="InterPro" id="IPR045153">
    <property type="entry name" value="Est1/Ebs1-like"/>
</dbReference>
<feature type="region of interest" description="Disordered" evidence="1">
    <location>
        <begin position="589"/>
        <end position="653"/>
    </location>
</feature>
<evidence type="ECO:0008006" key="6">
    <source>
        <dbReference type="Google" id="ProtNLM"/>
    </source>
</evidence>
<dbReference type="InterPro" id="IPR018834">
    <property type="entry name" value="DNA/RNA-bd_Est1-type"/>
</dbReference>
<proteinExistence type="predicted"/>
<dbReference type="AlphaFoldDB" id="A0A9P8YL40"/>
<organism evidence="4 5">
    <name type="scientific">Microdochium trichocladiopsis</name>
    <dbReference type="NCBI Taxonomy" id="1682393"/>
    <lineage>
        <taxon>Eukaryota</taxon>
        <taxon>Fungi</taxon>
        <taxon>Dikarya</taxon>
        <taxon>Ascomycota</taxon>
        <taxon>Pezizomycotina</taxon>
        <taxon>Sordariomycetes</taxon>
        <taxon>Xylariomycetidae</taxon>
        <taxon>Xylariales</taxon>
        <taxon>Microdochiaceae</taxon>
        <taxon>Microdochium</taxon>
    </lineage>
</organism>
<comment type="caution">
    <text evidence="4">The sequence shown here is derived from an EMBL/GenBank/DDBJ whole genome shotgun (WGS) entry which is preliminary data.</text>
</comment>
<dbReference type="Proteomes" id="UP000756346">
    <property type="component" value="Unassembled WGS sequence"/>
</dbReference>
<feature type="region of interest" description="Disordered" evidence="1">
    <location>
        <begin position="750"/>
        <end position="790"/>
    </location>
</feature>
<feature type="compositionally biased region" description="Polar residues" evidence="1">
    <location>
        <begin position="593"/>
        <end position="615"/>
    </location>
</feature>
<dbReference type="InterPro" id="IPR019458">
    <property type="entry name" value="Est1-like_N"/>
</dbReference>
<dbReference type="Gene3D" id="1.25.40.10">
    <property type="entry name" value="Tetratricopeptide repeat domain"/>
    <property type="match status" value="1"/>
</dbReference>
<evidence type="ECO:0000259" key="2">
    <source>
        <dbReference type="Pfam" id="PF10373"/>
    </source>
</evidence>
<name>A0A9P8YL40_9PEZI</name>
<sequence length="790" mass="88843">MDVPTARSMARASWGDVQKTRASLHAQVTDVRKERGNATYMAMFDGIEQKLSQLRLACMQVIFHDFEYAADKKAEHTLWQAHTSVNSEYRRVVGRLCGQSQVVQKRKLERMYKDFLKTSQSFYCGYIQRLASRFFIPELCQAAQRLNVQPTDMPSRDASVPDPVRKLVTSSCQRSLVHLGDLSRYRCQISDKSTKTSFDTALAYYGLANSVDPDNGSAHHQMAVLYQLHAQHFEIVYHFHRAIAIAKPHELGLGNLEREYRGLQHPTPAAQAGAPADAMVSWFVRLHGFYFHGEPFSQQAELETEVLHRSEQAYKAQNPNHVLLRMALINIAAYEIATSKVKESWTLTASRTCQFLLRWTIRSIALLLRLVKAEFLDSRATLPTSVISTGSDESPMSSSALFTSHLALLRMYIAWIYTVRSDIVEYRAFLEPHASDVYRLLADSLTLFNEYVDQFSDTLKSAYLLPEDVEAIGLRPLEDRRLPLFFHVLEESDTRTYKKFKVRKQRKEELGANHSVQTETVWRIRDIVYCGILLAGSTHFPVSITAIQRPDGRTTEGWVFTDENPAASYITEIEMSRMLRRLELPNSKIIHDQQGTRPVQTQSATRALTPTNAVSPGTLLSDKQIAAHPTNDATHSERISAQPNANKATSAVGDSELNQDSEMLDMVNKLLDPADDGSSKHSSAFHESSYGMNTSTANDIFGHIGHSSDQPSPVAKQIPNLPWEYFYNASWNEPSTQARGQAIIDRSYVPRSSVGSRDDMRESLGGVTGQVPGVGVRNDRRSAFDKVATA</sequence>
<dbReference type="SUPFAM" id="SSF48452">
    <property type="entry name" value="TPR-like"/>
    <property type="match status" value="1"/>
</dbReference>